<dbReference type="InterPro" id="IPR052360">
    <property type="entry name" value="Transcr_Regulatory_Proteins"/>
</dbReference>
<reference evidence="8" key="1">
    <citation type="submission" date="2021-12" db="EMBL/GenBank/DDBJ databases">
        <title>Convergent genome expansion in fungi linked to evolution of root-endophyte symbiosis.</title>
        <authorList>
            <consortium name="DOE Joint Genome Institute"/>
            <person name="Ke Y.-H."/>
            <person name="Bonito G."/>
            <person name="Liao H.-L."/>
            <person name="Looney B."/>
            <person name="Rojas-Flechas A."/>
            <person name="Nash J."/>
            <person name="Hameed K."/>
            <person name="Schadt C."/>
            <person name="Martin F."/>
            <person name="Crous P.W."/>
            <person name="Miettinen O."/>
            <person name="Magnuson J.K."/>
            <person name="Labbe J."/>
            <person name="Jacobson D."/>
            <person name="Doktycz M.J."/>
            <person name="Veneault-Fourrey C."/>
            <person name="Kuo A."/>
            <person name="Mondo S."/>
            <person name="Calhoun S."/>
            <person name="Riley R."/>
            <person name="Ohm R."/>
            <person name="LaButti K."/>
            <person name="Andreopoulos B."/>
            <person name="Pangilinan J."/>
            <person name="Nolan M."/>
            <person name="Tritt A."/>
            <person name="Clum A."/>
            <person name="Lipzen A."/>
            <person name="Daum C."/>
            <person name="Barry K."/>
            <person name="Grigoriev I.V."/>
            <person name="Vilgalys R."/>
        </authorList>
    </citation>
    <scope>NUCLEOTIDE SEQUENCE</scope>
    <source>
        <strain evidence="8">PMI_201</strain>
    </source>
</reference>
<keyword evidence="5" id="KW-0804">Transcription</keyword>
<keyword evidence="4" id="KW-0238">DNA-binding</keyword>
<dbReference type="AlphaFoldDB" id="A0AAD4KVQ0"/>
<feature type="domain" description="Zn(2)-C6 fungal-type" evidence="7">
    <location>
        <begin position="17"/>
        <end position="45"/>
    </location>
</feature>
<evidence type="ECO:0000256" key="5">
    <source>
        <dbReference type="ARBA" id="ARBA00023163"/>
    </source>
</evidence>
<evidence type="ECO:0000313" key="9">
    <source>
        <dbReference type="Proteomes" id="UP001201262"/>
    </source>
</evidence>
<proteinExistence type="predicted"/>
<dbReference type="PROSITE" id="PS50048">
    <property type="entry name" value="ZN2_CY6_FUNGAL_2"/>
    <property type="match status" value="1"/>
</dbReference>
<keyword evidence="9" id="KW-1185">Reference proteome</keyword>
<organism evidence="8 9">
    <name type="scientific">Talaromyces proteolyticus</name>
    <dbReference type="NCBI Taxonomy" id="1131652"/>
    <lineage>
        <taxon>Eukaryota</taxon>
        <taxon>Fungi</taxon>
        <taxon>Dikarya</taxon>
        <taxon>Ascomycota</taxon>
        <taxon>Pezizomycotina</taxon>
        <taxon>Eurotiomycetes</taxon>
        <taxon>Eurotiomycetidae</taxon>
        <taxon>Eurotiales</taxon>
        <taxon>Trichocomaceae</taxon>
        <taxon>Talaromyces</taxon>
        <taxon>Talaromyces sect. Bacilispori</taxon>
    </lineage>
</organism>
<dbReference type="RefSeq" id="XP_046073803.1">
    <property type="nucleotide sequence ID" value="XM_046222045.1"/>
</dbReference>
<dbReference type="PANTHER" id="PTHR36206:SF16">
    <property type="entry name" value="TRANSCRIPTION FACTOR DOMAIN-CONTAINING PROTEIN-RELATED"/>
    <property type="match status" value="1"/>
</dbReference>
<evidence type="ECO:0000256" key="1">
    <source>
        <dbReference type="ARBA" id="ARBA00022723"/>
    </source>
</evidence>
<keyword evidence="1" id="KW-0479">Metal-binding</keyword>
<keyword evidence="6" id="KW-0539">Nucleus</keyword>
<dbReference type="Proteomes" id="UP001201262">
    <property type="component" value="Unassembled WGS sequence"/>
</dbReference>
<dbReference type="GO" id="GO:0000981">
    <property type="term" value="F:DNA-binding transcription factor activity, RNA polymerase II-specific"/>
    <property type="evidence" value="ECO:0007669"/>
    <property type="project" value="InterPro"/>
</dbReference>
<dbReference type="CDD" id="cd00067">
    <property type="entry name" value="GAL4"/>
    <property type="match status" value="1"/>
</dbReference>
<dbReference type="PROSITE" id="PS00463">
    <property type="entry name" value="ZN2_CY6_FUNGAL_1"/>
    <property type="match status" value="1"/>
</dbReference>
<name>A0AAD4KVQ0_9EURO</name>
<dbReference type="GeneID" id="70252332"/>
<dbReference type="SUPFAM" id="SSF57701">
    <property type="entry name" value="Zn2/Cys6 DNA-binding domain"/>
    <property type="match status" value="1"/>
</dbReference>
<accession>A0AAD4KVQ0</accession>
<evidence type="ECO:0000256" key="6">
    <source>
        <dbReference type="ARBA" id="ARBA00023242"/>
    </source>
</evidence>
<evidence type="ECO:0000256" key="4">
    <source>
        <dbReference type="ARBA" id="ARBA00023125"/>
    </source>
</evidence>
<keyword evidence="2" id="KW-0862">Zinc</keyword>
<dbReference type="Gene3D" id="4.10.240.10">
    <property type="entry name" value="Zn(2)-C6 fungal-type DNA-binding domain"/>
    <property type="match status" value="1"/>
</dbReference>
<evidence type="ECO:0000259" key="7">
    <source>
        <dbReference type="PROSITE" id="PS50048"/>
    </source>
</evidence>
<dbReference type="InterPro" id="IPR036864">
    <property type="entry name" value="Zn2-C6_fun-type_DNA-bd_sf"/>
</dbReference>
<protein>
    <recommendedName>
        <fullName evidence="7">Zn(2)-C6 fungal-type domain-containing protein</fullName>
    </recommendedName>
</protein>
<keyword evidence="3" id="KW-0805">Transcription regulation</keyword>
<dbReference type="SMART" id="SM00066">
    <property type="entry name" value="GAL4"/>
    <property type="match status" value="1"/>
</dbReference>
<dbReference type="GO" id="GO:0003677">
    <property type="term" value="F:DNA binding"/>
    <property type="evidence" value="ECO:0007669"/>
    <property type="project" value="UniProtKB-KW"/>
</dbReference>
<dbReference type="EMBL" id="JAJTJA010000004">
    <property type="protein sequence ID" value="KAH8700097.1"/>
    <property type="molecule type" value="Genomic_DNA"/>
</dbReference>
<evidence type="ECO:0000313" key="8">
    <source>
        <dbReference type="EMBL" id="KAH8700097.1"/>
    </source>
</evidence>
<sequence>MSGISKSRRWHNKSRAGCRTCKTRRIKCDQTWPSCENCTTARRHCDGYDRQPRAMLQRYHMSLEHFRASFCCAAPKPLPGRWGTCSAKELRSLEHFQNRTAPMLAGYFHSDVWSVLPLYLSETEPAILPAVIALSAYHESSEQVDSPLTDGDPLPRFVLQFYTTAISLFRGSLLSDGLKPLAISFSPCLRGVELYQRSQTEIPLSLYGRPRRCDFPTLLDVPDIPPKSQGRRFDNLNEARMSSTVLLNSTFRFVRMAVTGCIPDPFTELSIQRSLQTQLQDWHLAFEAFVISAGATVQDPRGPCLLRVHHILAVAFLSDALPDRESAFDLCTTQFEAIVTSLEFIMSEDRLRVGSQVWCFGLDTGIIAPLFFTAIKCRDASIRRALGLLSRVPRYEGLWDAQESAHAAEIAIDFEEGYRTAAPRASIPGWARLQDVDICRRDAADPSRQLVVLRWQPDGIDGDMQGVHKYIQW</sequence>
<dbReference type="InterPro" id="IPR001138">
    <property type="entry name" value="Zn2Cys6_DnaBD"/>
</dbReference>
<dbReference type="GO" id="GO:0008270">
    <property type="term" value="F:zinc ion binding"/>
    <property type="evidence" value="ECO:0007669"/>
    <property type="project" value="InterPro"/>
</dbReference>
<evidence type="ECO:0000256" key="3">
    <source>
        <dbReference type="ARBA" id="ARBA00023015"/>
    </source>
</evidence>
<dbReference type="Pfam" id="PF00172">
    <property type="entry name" value="Zn_clus"/>
    <property type="match status" value="1"/>
</dbReference>
<comment type="caution">
    <text evidence="8">The sequence shown here is derived from an EMBL/GenBank/DDBJ whole genome shotgun (WGS) entry which is preliminary data.</text>
</comment>
<evidence type="ECO:0000256" key="2">
    <source>
        <dbReference type="ARBA" id="ARBA00022833"/>
    </source>
</evidence>
<dbReference type="PANTHER" id="PTHR36206">
    <property type="entry name" value="ASPERCRYPTIN BIOSYNTHESIS CLUSTER-SPECIFIC TRANSCRIPTION REGULATOR ATNN-RELATED"/>
    <property type="match status" value="1"/>
</dbReference>
<gene>
    <name evidence="8" type="ORF">BGW36DRAFT_459332</name>
</gene>